<evidence type="ECO:0000256" key="1">
    <source>
        <dbReference type="SAM" id="SignalP"/>
    </source>
</evidence>
<sequence>MRTLLVIAAALPLVACGGVSFGNDKGEPAQASGSGGTRTFAVSDFTKVELAGSDDVDVQVGGAFRVTATGPADVLDKLDIRKDGDTLSIGRKREGNFQMSKGPHATITVTMPAIRAANLAGSGDMRVDRVPSGEDFSASLAGSGDLAIAQLDARNVELNIAGSGTIAAGGQVERLSTSIAGAGDVRGANLRAKVADISIAGSGNVVAQVNGNATVSIMGSGDVSLGAGAKCTTSKMGSGTVTCG</sequence>
<dbReference type="InterPro" id="IPR021255">
    <property type="entry name" value="DUF2807"/>
</dbReference>
<feature type="signal peptide" evidence="1">
    <location>
        <begin position="1"/>
        <end position="22"/>
    </location>
</feature>
<reference evidence="3 4" key="1">
    <citation type="submission" date="2017-07" db="EMBL/GenBank/DDBJ databases">
        <authorList>
            <person name="Sun Z.S."/>
            <person name="Albrecht U."/>
            <person name="Echele G."/>
            <person name="Lee C.C."/>
        </authorList>
    </citation>
    <scope>NUCLEOTIDE SEQUENCE [LARGE SCALE GENOMIC DNA]</scope>
    <source>
        <strain evidence="3 4">CGMCC 1.12672</strain>
    </source>
</reference>
<dbReference type="AlphaFoldDB" id="A0A285QAQ4"/>
<evidence type="ECO:0000313" key="3">
    <source>
        <dbReference type="EMBL" id="SOB78901.1"/>
    </source>
</evidence>
<dbReference type="Proteomes" id="UP000219494">
    <property type="component" value="Unassembled WGS sequence"/>
</dbReference>
<dbReference type="Pfam" id="PF10988">
    <property type="entry name" value="DUF2807"/>
    <property type="match status" value="1"/>
</dbReference>
<feature type="chain" id="PRO_5013352432" evidence="1">
    <location>
        <begin position="23"/>
        <end position="244"/>
    </location>
</feature>
<accession>A0A285QAQ4</accession>
<dbReference type="PANTHER" id="PTHR39200">
    <property type="entry name" value="HYPOTHETICAL EXPORTED PROTEIN"/>
    <property type="match status" value="1"/>
</dbReference>
<proteinExistence type="predicted"/>
<dbReference type="Gene3D" id="2.160.20.120">
    <property type="match status" value="1"/>
</dbReference>
<keyword evidence="1" id="KW-0732">Signal</keyword>
<dbReference type="RefSeq" id="WP_097062226.1">
    <property type="nucleotide sequence ID" value="NZ_OBMI01000001.1"/>
</dbReference>
<name>A0A285QAQ4_9SPHN</name>
<dbReference type="OrthoDB" id="7841570at2"/>
<evidence type="ECO:0000313" key="4">
    <source>
        <dbReference type="Proteomes" id="UP000219494"/>
    </source>
</evidence>
<keyword evidence="4" id="KW-1185">Reference proteome</keyword>
<protein>
    <submittedName>
        <fullName evidence="3">Auto-transporter adhesin, head GIN domain</fullName>
    </submittedName>
</protein>
<dbReference type="PANTHER" id="PTHR39200:SF1">
    <property type="entry name" value="AUTO-TRANSPORTER ADHESIN HEAD GIN DOMAIN-CONTAINING PROTEIN-RELATED"/>
    <property type="match status" value="1"/>
</dbReference>
<organism evidence="3 4">
    <name type="scientific">Sphingomonas guangdongensis</name>
    <dbReference type="NCBI Taxonomy" id="1141890"/>
    <lineage>
        <taxon>Bacteria</taxon>
        <taxon>Pseudomonadati</taxon>
        <taxon>Pseudomonadota</taxon>
        <taxon>Alphaproteobacteria</taxon>
        <taxon>Sphingomonadales</taxon>
        <taxon>Sphingomonadaceae</taxon>
        <taxon>Sphingomonas</taxon>
    </lineage>
</organism>
<feature type="domain" description="Putative auto-transporter adhesin head GIN" evidence="2">
    <location>
        <begin position="44"/>
        <end position="224"/>
    </location>
</feature>
<gene>
    <name evidence="3" type="ORF">SAMN06297144_0272</name>
</gene>
<dbReference type="EMBL" id="OBMI01000001">
    <property type="protein sequence ID" value="SOB78901.1"/>
    <property type="molecule type" value="Genomic_DNA"/>
</dbReference>
<evidence type="ECO:0000259" key="2">
    <source>
        <dbReference type="Pfam" id="PF10988"/>
    </source>
</evidence>